<sequence length="469" mass="54316">MPLTSESRKKIDEKRGEKKEKMRQVAYRAREKKTKDVSTSNMPDCSYAEEMADREDDPDRIEDLLRRIKELENKVEELEEGFGIRLCKTGFFNLDLKHERELNSLLKMKLLENDRPQSPELPCRLIAPSPSRYKPLREVSRQGFDKRVESEAAQILKKHNITQGSSPAKKFALKLKTKISGLSPKKPNDIKLTEDEDILICVKAGISWNARRIIKKELYSRGLDIFSPTTSMDSRRRFIGSLADFKWVGDETGNFKRVIKEAFKVLQKLVLCLLTLLIQTVLFYFLIFIFYLGPSNITIAAYFVGNDDRKNLERRLGPLFEQLKELCKIYVCGLQIELLISADYKFLCSFFGHRGASAKHPCILCKAERPLPLESAEERTFPLDGFSIQVGKLPLLPIDLKNVTLPIFHILHGLGQRIMDILEKMVVEAGNEIKLVEWLKKIHCKRRKRAQNYSGYFHNYTHCRNTFRK</sequence>
<protein>
    <submittedName>
        <fullName evidence="3">Uncharacterized protein</fullName>
    </submittedName>
</protein>
<evidence type="ECO:0000256" key="1">
    <source>
        <dbReference type="SAM" id="MobiDB-lite"/>
    </source>
</evidence>
<dbReference type="PANTHER" id="PTHR31424:SF3">
    <property type="entry name" value="RING-TYPE DOMAIN-CONTAINING PROTEIN"/>
    <property type="match status" value="1"/>
</dbReference>
<keyword evidence="2" id="KW-0472">Membrane</keyword>
<keyword evidence="2" id="KW-1133">Transmembrane helix</keyword>
<feature type="compositionally biased region" description="Basic and acidic residues" evidence="1">
    <location>
        <begin position="1"/>
        <end position="23"/>
    </location>
</feature>
<evidence type="ECO:0000313" key="3">
    <source>
        <dbReference type="EMBL" id="CAD2188311.1"/>
    </source>
</evidence>
<reference evidence="3 4" key="1">
    <citation type="submission" date="2020-08" db="EMBL/GenBank/DDBJ databases">
        <authorList>
            <person name="Koutsovoulos G."/>
            <person name="Danchin GJ E."/>
        </authorList>
    </citation>
    <scope>NUCLEOTIDE SEQUENCE [LARGE SCALE GENOMIC DNA]</scope>
</reference>
<accession>A0A6V7WMU1</accession>
<organism evidence="3 4">
    <name type="scientific">Meloidogyne enterolobii</name>
    <name type="common">Root-knot nematode worm</name>
    <name type="synonym">Meloidogyne mayaguensis</name>
    <dbReference type="NCBI Taxonomy" id="390850"/>
    <lineage>
        <taxon>Eukaryota</taxon>
        <taxon>Metazoa</taxon>
        <taxon>Ecdysozoa</taxon>
        <taxon>Nematoda</taxon>
        <taxon>Chromadorea</taxon>
        <taxon>Rhabditida</taxon>
        <taxon>Tylenchina</taxon>
        <taxon>Tylenchomorpha</taxon>
        <taxon>Tylenchoidea</taxon>
        <taxon>Meloidogynidae</taxon>
        <taxon>Meloidogyninae</taxon>
        <taxon>Meloidogyne</taxon>
    </lineage>
</organism>
<evidence type="ECO:0000313" key="4">
    <source>
        <dbReference type="Proteomes" id="UP000580250"/>
    </source>
</evidence>
<dbReference type="AlphaFoldDB" id="A0A6V7WMU1"/>
<dbReference type="OrthoDB" id="5871670at2759"/>
<comment type="caution">
    <text evidence="3">The sequence shown here is derived from an EMBL/GenBank/DDBJ whole genome shotgun (WGS) entry which is preliminary data.</text>
</comment>
<dbReference type="EMBL" id="CAJEWN010000685">
    <property type="protein sequence ID" value="CAD2188311.1"/>
    <property type="molecule type" value="Genomic_DNA"/>
</dbReference>
<feature type="transmembrane region" description="Helical" evidence="2">
    <location>
        <begin position="269"/>
        <end position="292"/>
    </location>
</feature>
<keyword evidence="2" id="KW-0812">Transmembrane</keyword>
<proteinExistence type="predicted"/>
<gene>
    <name evidence="3" type="ORF">MENT_LOCUS40952</name>
</gene>
<name>A0A6V7WMU1_MELEN</name>
<feature type="region of interest" description="Disordered" evidence="1">
    <location>
        <begin position="1"/>
        <end position="56"/>
    </location>
</feature>
<dbReference type="Proteomes" id="UP000580250">
    <property type="component" value="Unassembled WGS sequence"/>
</dbReference>
<dbReference type="PANTHER" id="PTHR31424">
    <property type="entry name" value="PROTEIN CBG23806"/>
    <property type="match status" value="1"/>
</dbReference>
<evidence type="ECO:0000256" key="2">
    <source>
        <dbReference type="SAM" id="Phobius"/>
    </source>
</evidence>